<gene>
    <name evidence="2" type="ORF">AMELA_G00207450</name>
</gene>
<comment type="caution">
    <text evidence="2">The sequence shown here is derived from an EMBL/GenBank/DDBJ whole genome shotgun (WGS) entry which is preliminary data.</text>
</comment>
<dbReference type="AlphaFoldDB" id="A0A7J6A3Q2"/>
<protein>
    <submittedName>
        <fullName evidence="2">Uncharacterized protein</fullName>
    </submittedName>
</protein>
<name>A0A7J6A3Q2_AMEME</name>
<dbReference type="EMBL" id="JAAGNN010000018">
    <property type="protein sequence ID" value="KAF4077376.1"/>
    <property type="molecule type" value="Genomic_DNA"/>
</dbReference>
<reference evidence="2 3" key="1">
    <citation type="submission" date="2020-02" db="EMBL/GenBank/DDBJ databases">
        <title>A chromosome-scale genome assembly of the black bullhead catfish (Ameiurus melas).</title>
        <authorList>
            <person name="Wen M."/>
            <person name="Zham M."/>
            <person name="Cabau C."/>
            <person name="Klopp C."/>
            <person name="Donnadieu C."/>
            <person name="Roques C."/>
            <person name="Bouchez O."/>
            <person name="Lampietro C."/>
            <person name="Jouanno E."/>
            <person name="Herpin A."/>
            <person name="Louis A."/>
            <person name="Berthelot C."/>
            <person name="Parey E."/>
            <person name="Roest-Crollius H."/>
            <person name="Braasch I."/>
            <person name="Postlethwait J."/>
            <person name="Robinson-Rechavi M."/>
            <person name="Echchiki A."/>
            <person name="Begum T."/>
            <person name="Montfort J."/>
            <person name="Schartl M."/>
            <person name="Bobe J."/>
            <person name="Guiguen Y."/>
        </authorList>
    </citation>
    <scope>NUCLEOTIDE SEQUENCE [LARGE SCALE GENOMIC DNA]</scope>
    <source>
        <strain evidence="2">M_S1</strain>
        <tissue evidence="2">Blood</tissue>
    </source>
</reference>
<evidence type="ECO:0000313" key="2">
    <source>
        <dbReference type="EMBL" id="KAF4077376.1"/>
    </source>
</evidence>
<dbReference type="Proteomes" id="UP000593565">
    <property type="component" value="Unassembled WGS sequence"/>
</dbReference>
<proteinExistence type="predicted"/>
<feature type="compositionally biased region" description="Basic residues" evidence="1">
    <location>
        <begin position="1"/>
        <end position="20"/>
    </location>
</feature>
<sequence length="76" mass="8927">MQSRMTGKKKKKIKSRHRFMNRPAARAGINGRKRGVCSLRFDWLWLVRLLRGRFVKEDSLLSSLQDPASDTKRLLK</sequence>
<organism evidence="2 3">
    <name type="scientific">Ameiurus melas</name>
    <name type="common">Black bullhead</name>
    <name type="synonym">Silurus melas</name>
    <dbReference type="NCBI Taxonomy" id="219545"/>
    <lineage>
        <taxon>Eukaryota</taxon>
        <taxon>Metazoa</taxon>
        <taxon>Chordata</taxon>
        <taxon>Craniata</taxon>
        <taxon>Vertebrata</taxon>
        <taxon>Euteleostomi</taxon>
        <taxon>Actinopterygii</taxon>
        <taxon>Neopterygii</taxon>
        <taxon>Teleostei</taxon>
        <taxon>Ostariophysi</taxon>
        <taxon>Siluriformes</taxon>
        <taxon>Ictaluridae</taxon>
        <taxon>Ameiurus</taxon>
    </lineage>
</organism>
<evidence type="ECO:0000313" key="3">
    <source>
        <dbReference type="Proteomes" id="UP000593565"/>
    </source>
</evidence>
<feature type="region of interest" description="Disordered" evidence="1">
    <location>
        <begin position="1"/>
        <end position="26"/>
    </location>
</feature>
<evidence type="ECO:0000256" key="1">
    <source>
        <dbReference type="SAM" id="MobiDB-lite"/>
    </source>
</evidence>
<keyword evidence="3" id="KW-1185">Reference proteome</keyword>
<accession>A0A7J6A3Q2</accession>